<evidence type="ECO:0000313" key="3">
    <source>
        <dbReference type="Proteomes" id="UP000838878"/>
    </source>
</evidence>
<dbReference type="EMBL" id="OV170228">
    <property type="protein sequence ID" value="CAH0729327.1"/>
    <property type="molecule type" value="Genomic_DNA"/>
</dbReference>
<organism evidence="2 3">
    <name type="scientific">Brenthis ino</name>
    <name type="common">lesser marbled fritillary</name>
    <dbReference type="NCBI Taxonomy" id="405034"/>
    <lineage>
        <taxon>Eukaryota</taxon>
        <taxon>Metazoa</taxon>
        <taxon>Ecdysozoa</taxon>
        <taxon>Arthropoda</taxon>
        <taxon>Hexapoda</taxon>
        <taxon>Insecta</taxon>
        <taxon>Pterygota</taxon>
        <taxon>Neoptera</taxon>
        <taxon>Endopterygota</taxon>
        <taxon>Lepidoptera</taxon>
        <taxon>Glossata</taxon>
        <taxon>Ditrysia</taxon>
        <taxon>Papilionoidea</taxon>
        <taxon>Nymphalidae</taxon>
        <taxon>Heliconiinae</taxon>
        <taxon>Argynnini</taxon>
        <taxon>Brenthis</taxon>
    </lineage>
</organism>
<keyword evidence="3" id="KW-1185">Reference proteome</keyword>
<reference evidence="2" key="1">
    <citation type="submission" date="2021-12" db="EMBL/GenBank/DDBJ databases">
        <authorList>
            <person name="Martin H S."/>
        </authorList>
    </citation>
    <scope>NUCLEOTIDE SEQUENCE</scope>
</reference>
<feature type="chain" id="PRO_5035452690" evidence="1">
    <location>
        <begin position="20"/>
        <end position="175"/>
    </location>
</feature>
<feature type="non-terminal residue" evidence="2">
    <location>
        <position position="175"/>
    </location>
</feature>
<gene>
    <name evidence="2" type="ORF">BINO364_LOCUS14436</name>
</gene>
<protein>
    <submittedName>
        <fullName evidence="2">Uncharacterized protein</fullName>
    </submittedName>
</protein>
<proteinExistence type="predicted"/>
<accession>A0A8J9W8R7</accession>
<dbReference type="AlphaFoldDB" id="A0A8J9W8R7"/>
<dbReference type="Proteomes" id="UP000838878">
    <property type="component" value="Chromosome 8"/>
</dbReference>
<evidence type="ECO:0000256" key="1">
    <source>
        <dbReference type="SAM" id="SignalP"/>
    </source>
</evidence>
<sequence length="175" mass="19964">MDSVIYVFLLCTFFTGLELKPVNETRFTIPRRIEQNHRISLIGIIDSQGKLSISLSGKNTNSKDDCQLIFSPSKGSIGVYSQGSKIDQIEYNYVIENKEYTTFILEMDATRINSNNKIDVIFEANDAGTHMFDNTCKFTSSESIEYIIVKGSGYLKELNFKYDNTYSNKKKTNNQ</sequence>
<keyword evidence="1" id="KW-0732">Signal</keyword>
<name>A0A8J9W8R7_9NEOP</name>
<evidence type="ECO:0000313" key="2">
    <source>
        <dbReference type="EMBL" id="CAH0729327.1"/>
    </source>
</evidence>
<feature type="signal peptide" evidence="1">
    <location>
        <begin position="1"/>
        <end position="19"/>
    </location>
</feature>